<dbReference type="AlphaFoldDB" id="A0A4Y7IFT6"/>
<sequence length="36" mass="3926">MDADDVVTMDDNEVVVELEEKWQELGISTPSTGCGL</sequence>
<reference evidence="1 2" key="1">
    <citation type="journal article" date="2018" name="Science">
        <title>The opium poppy genome and morphinan production.</title>
        <authorList>
            <person name="Guo L."/>
            <person name="Winzer T."/>
            <person name="Yang X."/>
            <person name="Li Y."/>
            <person name="Ning Z."/>
            <person name="He Z."/>
            <person name="Teodor R."/>
            <person name="Lu Y."/>
            <person name="Bowser T.A."/>
            <person name="Graham I.A."/>
            <person name="Ye K."/>
        </authorList>
    </citation>
    <scope>NUCLEOTIDE SEQUENCE [LARGE SCALE GENOMIC DNA]</scope>
    <source>
        <strain evidence="2">cv. HN1</strain>
        <tissue evidence="1">Leaves</tissue>
    </source>
</reference>
<gene>
    <name evidence="1" type="ORF">C5167_039234</name>
</gene>
<dbReference type="EMBL" id="CM010715">
    <property type="protein sequence ID" value="RZC46285.1"/>
    <property type="molecule type" value="Genomic_DNA"/>
</dbReference>
<evidence type="ECO:0000313" key="2">
    <source>
        <dbReference type="Proteomes" id="UP000316621"/>
    </source>
</evidence>
<keyword evidence="2" id="KW-1185">Reference proteome</keyword>
<accession>A0A4Y7IFT6</accession>
<name>A0A4Y7IFT6_PAPSO</name>
<organism evidence="1 2">
    <name type="scientific">Papaver somniferum</name>
    <name type="common">Opium poppy</name>
    <dbReference type="NCBI Taxonomy" id="3469"/>
    <lineage>
        <taxon>Eukaryota</taxon>
        <taxon>Viridiplantae</taxon>
        <taxon>Streptophyta</taxon>
        <taxon>Embryophyta</taxon>
        <taxon>Tracheophyta</taxon>
        <taxon>Spermatophyta</taxon>
        <taxon>Magnoliopsida</taxon>
        <taxon>Ranunculales</taxon>
        <taxon>Papaveraceae</taxon>
        <taxon>Papaveroideae</taxon>
        <taxon>Papaver</taxon>
    </lineage>
</organism>
<dbReference type="Gramene" id="RZC46285">
    <property type="protein sequence ID" value="RZC46285"/>
    <property type="gene ID" value="C5167_039234"/>
</dbReference>
<protein>
    <submittedName>
        <fullName evidence="1">Uncharacterized protein</fullName>
    </submittedName>
</protein>
<proteinExistence type="predicted"/>
<evidence type="ECO:0000313" key="1">
    <source>
        <dbReference type="EMBL" id="RZC46285.1"/>
    </source>
</evidence>
<dbReference type="Proteomes" id="UP000316621">
    <property type="component" value="Chromosome 1"/>
</dbReference>